<dbReference type="CDD" id="cd07067">
    <property type="entry name" value="HP_PGM_like"/>
    <property type="match status" value="1"/>
</dbReference>
<reference evidence="3 4" key="1">
    <citation type="journal article" name="Front. Microbiol.">
        <title>Sugar Metabolism of the First Thermophilic Planctomycete Thermogutta terrifontis: Comparative Genomic and Transcriptomic Approaches.</title>
        <authorList>
            <person name="Elcheninov A.G."/>
            <person name="Menzel P."/>
            <person name="Gudbergsdottir S.R."/>
            <person name="Slesarev A.I."/>
            <person name="Kadnikov V.V."/>
            <person name="Krogh A."/>
            <person name="Bonch-Osmolovskaya E.A."/>
            <person name="Peng X."/>
            <person name="Kublanov I.V."/>
        </authorList>
    </citation>
    <scope>NUCLEOTIDE SEQUENCE [LARGE SCALE GENOMIC DNA]</scope>
    <source>
        <strain evidence="3 4">R1</strain>
    </source>
</reference>
<feature type="binding site" evidence="2">
    <location>
        <begin position="55"/>
        <end position="62"/>
    </location>
    <ligand>
        <name>substrate</name>
    </ligand>
</feature>
<dbReference type="KEGG" id="ttf:THTE_2768"/>
<dbReference type="OrthoDB" id="9782128at2"/>
<dbReference type="Pfam" id="PF00300">
    <property type="entry name" value="His_Phos_1"/>
    <property type="match status" value="1"/>
</dbReference>
<gene>
    <name evidence="3" type="ORF">THTE_2768</name>
</gene>
<feature type="active site" description="Tele-phosphohistidine intermediate" evidence="1">
    <location>
        <position position="56"/>
    </location>
</feature>
<dbReference type="PANTHER" id="PTHR48100:SF1">
    <property type="entry name" value="HISTIDINE PHOSPHATASE FAMILY PROTEIN-RELATED"/>
    <property type="match status" value="1"/>
</dbReference>
<proteinExistence type="predicted"/>
<dbReference type="SUPFAM" id="SSF53254">
    <property type="entry name" value="Phosphoglycerate mutase-like"/>
    <property type="match status" value="1"/>
</dbReference>
<dbReference type="PRINTS" id="PR00991">
    <property type="entry name" value="6PFRUCTKNASE"/>
</dbReference>
<organism evidence="3 4">
    <name type="scientific">Thermogutta terrifontis</name>
    <dbReference type="NCBI Taxonomy" id="1331910"/>
    <lineage>
        <taxon>Bacteria</taxon>
        <taxon>Pseudomonadati</taxon>
        <taxon>Planctomycetota</taxon>
        <taxon>Planctomycetia</taxon>
        <taxon>Pirellulales</taxon>
        <taxon>Thermoguttaceae</taxon>
        <taxon>Thermogutta</taxon>
    </lineage>
</organism>
<dbReference type="SMART" id="SM00855">
    <property type="entry name" value="PGAM"/>
    <property type="match status" value="1"/>
</dbReference>
<dbReference type="InterPro" id="IPR013078">
    <property type="entry name" value="His_Pase_superF_clade-1"/>
</dbReference>
<dbReference type="InterPro" id="IPR029033">
    <property type="entry name" value="His_PPase_superfam"/>
</dbReference>
<dbReference type="Gene3D" id="3.40.50.1240">
    <property type="entry name" value="Phosphoglycerate mutase-like"/>
    <property type="match status" value="1"/>
</dbReference>
<evidence type="ECO:0000313" key="3">
    <source>
        <dbReference type="EMBL" id="ASV75370.1"/>
    </source>
</evidence>
<dbReference type="GO" id="GO:0005737">
    <property type="term" value="C:cytoplasm"/>
    <property type="evidence" value="ECO:0007669"/>
    <property type="project" value="TreeGrafter"/>
</dbReference>
<evidence type="ECO:0000256" key="2">
    <source>
        <dbReference type="PIRSR" id="PIRSR613078-2"/>
    </source>
</evidence>
<dbReference type="AlphaFoldDB" id="A0A286RHE4"/>
<dbReference type="GO" id="GO:0006003">
    <property type="term" value="P:fructose 2,6-bisphosphate metabolic process"/>
    <property type="evidence" value="ECO:0007669"/>
    <property type="project" value="InterPro"/>
</dbReference>
<dbReference type="GO" id="GO:0005524">
    <property type="term" value="F:ATP binding"/>
    <property type="evidence" value="ECO:0007669"/>
    <property type="project" value="InterPro"/>
</dbReference>
<sequence>MSDGSSGESDASGNGIAIDTVSGPCRFFSPKAVYFREDDKENGKNVFAMILYCIRHGESTYNAEGRVQGQSDVPLSDLGRRQGQAVAEALAEVGLEVIFSSPLRRAYETAEIVARRTGAPIRTDPRLKEINAGIFQDRLRSELLAQFPEDYRRWTSGDPDFVIPGGESRRQLAERGVAAFRDIIASGYERVAVVSHGRLLVVTLKSLLDSSDASRLPAALQNASITTVEVDPTNGRMRLITADDVRHLEGVGLSGSGDL</sequence>
<protein>
    <submittedName>
        <fullName evidence="3">Phosphoglycerate mutase</fullName>
    </submittedName>
</protein>
<dbReference type="InterPro" id="IPR050275">
    <property type="entry name" value="PGM_Phosphatase"/>
</dbReference>
<keyword evidence="4" id="KW-1185">Reference proteome</keyword>
<evidence type="ECO:0000256" key="1">
    <source>
        <dbReference type="PIRSR" id="PIRSR613078-1"/>
    </source>
</evidence>
<feature type="binding site" evidence="2">
    <location>
        <position position="105"/>
    </location>
    <ligand>
        <name>substrate</name>
    </ligand>
</feature>
<dbReference type="GO" id="GO:0016791">
    <property type="term" value="F:phosphatase activity"/>
    <property type="evidence" value="ECO:0007669"/>
    <property type="project" value="TreeGrafter"/>
</dbReference>
<dbReference type="Proteomes" id="UP000215086">
    <property type="component" value="Chromosome"/>
</dbReference>
<evidence type="ECO:0000313" key="4">
    <source>
        <dbReference type="Proteomes" id="UP000215086"/>
    </source>
</evidence>
<dbReference type="RefSeq" id="WP_095415453.1">
    <property type="nucleotide sequence ID" value="NZ_CP018477.1"/>
</dbReference>
<accession>A0A286RHE4</accession>
<dbReference type="PANTHER" id="PTHR48100">
    <property type="entry name" value="BROAD-SPECIFICITY PHOSPHATASE YOR283W-RELATED"/>
    <property type="match status" value="1"/>
</dbReference>
<dbReference type="InterPro" id="IPR003094">
    <property type="entry name" value="6Pfruct_kin"/>
</dbReference>
<name>A0A286RHE4_9BACT</name>
<feature type="active site" description="Proton donor/acceptor" evidence="1">
    <location>
        <position position="129"/>
    </location>
</feature>
<dbReference type="EMBL" id="CP018477">
    <property type="protein sequence ID" value="ASV75370.1"/>
    <property type="molecule type" value="Genomic_DNA"/>
</dbReference>